<evidence type="ECO:0000313" key="1">
    <source>
        <dbReference type="EMBL" id="TXF10794.1"/>
    </source>
</evidence>
<dbReference type="InterPro" id="IPR006230">
    <property type="entry name" value="MutL"/>
</dbReference>
<dbReference type="AlphaFoldDB" id="A0A5C7EHK3"/>
<organism evidence="1 2">
    <name type="scientific">Pelomicrobium methylotrophicum</name>
    <dbReference type="NCBI Taxonomy" id="2602750"/>
    <lineage>
        <taxon>Bacteria</taxon>
        <taxon>Pseudomonadati</taxon>
        <taxon>Pseudomonadota</taxon>
        <taxon>Hydrogenophilia</taxon>
        <taxon>Hydrogenophilia incertae sedis</taxon>
        <taxon>Pelomicrobium</taxon>
    </lineage>
</organism>
<dbReference type="InParanoid" id="A0A5C7EHK3"/>
<dbReference type="PIRSF" id="PIRSF004729">
    <property type="entry name" value="MutL"/>
    <property type="match status" value="1"/>
</dbReference>
<sequence length="471" mass="49291">MKTALLIDFGSTYTKLRAVDVDNARLIGAGQGPSTVATDITVGMMKALQDLEAHIGPLPRFTYRLASSSAAGGLRMVTVGLVKELTAEAARLAALGAGAKLVGAFAYRLTRGDVKKIEALAPDILLLAGGTDGGNSEVVLHNAEALAASALACPIVYAGNRAVAEEARSLLCGKTVILTENVMPEFNVLNIEPARAAIRQVFIDRIVHAKGIDRAQAMFDQVLMPTPVAVMEGARLLADGCGGEPGLGPLLVVDPGGATTDVHSVAEGQPSQPGVISHGLPEPRVKRTVEGDLGMRHNVSAVAEACGLETLARDAGLPADAVRRLIGELARDVERLPASDEERALDRALGRAAIRLAVKRHAGTVETVYTVQGPVLVQHGKDLTEVGAVIGTGGVLVHSADPGAILETALFDPAEPFSLRPKAPRLLLDRDYSLYACGLLAQVEPVAALRLALSRLIPVDQESRHERTVSA</sequence>
<dbReference type="Proteomes" id="UP000321201">
    <property type="component" value="Unassembled WGS sequence"/>
</dbReference>
<dbReference type="OrthoDB" id="9769453at2"/>
<dbReference type="NCBIfam" id="NF040745">
    <property type="entry name" value="accessory_GlmL"/>
    <property type="match status" value="1"/>
</dbReference>
<accession>A0A5C7EHK3</accession>
<evidence type="ECO:0000313" key="2">
    <source>
        <dbReference type="Proteomes" id="UP000321201"/>
    </source>
</evidence>
<proteinExistence type="predicted"/>
<dbReference type="NCBIfam" id="TIGR01319">
    <property type="entry name" value="glmL_fam"/>
    <property type="match status" value="1"/>
</dbReference>
<comment type="caution">
    <text evidence="1">The sequence shown here is derived from an EMBL/GenBank/DDBJ whole genome shotgun (WGS) entry which is preliminary data.</text>
</comment>
<dbReference type="Pfam" id="PF13941">
    <property type="entry name" value="MutL"/>
    <property type="match status" value="1"/>
</dbReference>
<reference evidence="1 2" key="1">
    <citation type="submission" date="2019-08" db="EMBL/GenBank/DDBJ databases">
        <title>Pelomicrobium methylotrophicum gen. nov., sp. nov. a moderately thermophilic, facultatively anaerobic, lithoautotrophic and methylotrophic bacterium isolated from a terrestrial mud volcano.</title>
        <authorList>
            <person name="Slobodkina G.B."/>
            <person name="Merkel A.Y."/>
            <person name="Slobodkin A.I."/>
        </authorList>
    </citation>
    <scope>NUCLEOTIDE SEQUENCE [LARGE SCALE GENOMIC DNA]</scope>
    <source>
        <strain evidence="1 2">SM250</strain>
    </source>
</reference>
<name>A0A5C7EHK3_9PROT</name>
<keyword evidence="2" id="KW-1185">Reference proteome</keyword>
<gene>
    <name evidence="1" type="ORF">FR698_13290</name>
</gene>
<dbReference type="EMBL" id="VPFL01000021">
    <property type="protein sequence ID" value="TXF10794.1"/>
    <property type="molecule type" value="Genomic_DNA"/>
</dbReference>
<dbReference type="RefSeq" id="WP_147800687.1">
    <property type="nucleotide sequence ID" value="NZ_VPFL01000021.1"/>
</dbReference>
<protein>
    <submittedName>
        <fullName evidence="1">MutL protein</fullName>
    </submittedName>
</protein>